<evidence type="ECO:0000256" key="1">
    <source>
        <dbReference type="SAM" id="MobiDB-lite"/>
    </source>
</evidence>
<name>A0A8H8DEN9_9FUNG</name>
<sequence length="320" mass="34616">MDGHYRLMTHQEPAVFSPTTRHIPQWSPQKATSVAATTTTGFPGPTAMANGGLTSCKFGTNCTKPNCHFLHPSPSSAPECKFHPNCKKSTCTFSHPGQVGRGGEKPYGIGKTSSAPLAESSDAEMVETVGDTRVVPSTETKPSVQALLDCSLEEAASKLAPASLHKNPVPCRDGVACNRPVCHFTHPWEKPRNIPVQTPTCLRFLLREMFRDALALNITLSISLIPIPVLSKTNSAASGPPAPDQVAASSTRGTKTGRWSSTSPHRRRFTDRWIALASATGSFRCLALLKLSSPGRQQTALSWTRRSPWHRPPLLAVHDR</sequence>
<dbReference type="Pfam" id="PF14608">
    <property type="entry name" value="zf-CCCH_2"/>
    <property type="match status" value="3"/>
</dbReference>
<dbReference type="EMBL" id="JAEFCI010012837">
    <property type="protein sequence ID" value="KAG5455765.1"/>
    <property type="molecule type" value="Genomic_DNA"/>
</dbReference>
<organism evidence="2 3">
    <name type="scientific">Olpidium bornovanus</name>
    <dbReference type="NCBI Taxonomy" id="278681"/>
    <lineage>
        <taxon>Eukaryota</taxon>
        <taxon>Fungi</taxon>
        <taxon>Fungi incertae sedis</taxon>
        <taxon>Olpidiomycota</taxon>
        <taxon>Olpidiomycotina</taxon>
        <taxon>Olpidiomycetes</taxon>
        <taxon>Olpidiales</taxon>
        <taxon>Olpidiaceae</taxon>
        <taxon>Olpidium</taxon>
    </lineage>
</organism>
<comment type="caution">
    <text evidence="2">The sequence shown here is derived from an EMBL/GenBank/DDBJ whole genome shotgun (WGS) entry which is preliminary data.</text>
</comment>
<feature type="region of interest" description="Disordered" evidence="1">
    <location>
        <begin position="233"/>
        <end position="264"/>
    </location>
</feature>
<reference evidence="2 3" key="1">
    <citation type="journal article" name="Sci. Rep.">
        <title>Genome-scale phylogenetic analyses confirm Olpidium as the closest living zoosporic fungus to the non-flagellated, terrestrial fungi.</title>
        <authorList>
            <person name="Chang Y."/>
            <person name="Rochon D."/>
            <person name="Sekimoto S."/>
            <person name="Wang Y."/>
            <person name="Chovatia M."/>
            <person name="Sandor L."/>
            <person name="Salamov A."/>
            <person name="Grigoriev I.V."/>
            <person name="Stajich J.E."/>
            <person name="Spatafora J.W."/>
        </authorList>
    </citation>
    <scope>NUCLEOTIDE SEQUENCE [LARGE SCALE GENOMIC DNA]</scope>
    <source>
        <strain evidence="2">S191</strain>
    </source>
</reference>
<evidence type="ECO:0000313" key="2">
    <source>
        <dbReference type="EMBL" id="KAG5455765.1"/>
    </source>
</evidence>
<dbReference type="Proteomes" id="UP000673691">
    <property type="component" value="Unassembled WGS sequence"/>
</dbReference>
<dbReference type="OrthoDB" id="438553at2759"/>
<proteinExistence type="predicted"/>
<dbReference type="AlphaFoldDB" id="A0A8H8DEN9"/>
<protein>
    <submittedName>
        <fullName evidence="2">Uncharacterized protein</fullName>
    </submittedName>
</protein>
<feature type="region of interest" description="Disordered" evidence="1">
    <location>
        <begin position="101"/>
        <end position="122"/>
    </location>
</feature>
<keyword evidence="3" id="KW-1185">Reference proteome</keyword>
<feature type="compositionally biased region" description="Polar residues" evidence="1">
    <location>
        <begin position="247"/>
        <end position="263"/>
    </location>
</feature>
<gene>
    <name evidence="2" type="ORF">BJ554DRAFT_4707</name>
</gene>
<dbReference type="Gene3D" id="4.10.1000.40">
    <property type="match status" value="2"/>
</dbReference>
<evidence type="ECO:0000313" key="3">
    <source>
        <dbReference type="Proteomes" id="UP000673691"/>
    </source>
</evidence>
<accession>A0A8H8DEN9</accession>